<dbReference type="GO" id="GO:0005524">
    <property type="term" value="F:ATP binding"/>
    <property type="evidence" value="ECO:0007669"/>
    <property type="project" value="UniProtKB-KW"/>
</dbReference>
<dbReference type="SMART" id="SM00356">
    <property type="entry name" value="ZnF_C3H1"/>
    <property type="match status" value="1"/>
</dbReference>
<dbReference type="PANTHER" id="PTHR12272">
    <property type="entry name" value="DEADENYLATION COMPLEX SUBUNIT PAN3"/>
    <property type="match status" value="1"/>
</dbReference>
<evidence type="ECO:0000256" key="10">
    <source>
        <dbReference type="PROSITE-ProRule" id="PRU00723"/>
    </source>
</evidence>
<keyword evidence="4 10" id="KW-0479">Metal-binding</keyword>
<keyword evidence="8" id="KW-0067">ATP-binding</keyword>
<dbReference type="GO" id="GO:0000289">
    <property type="term" value="P:nuclear-transcribed mRNA poly(A) tail shortening"/>
    <property type="evidence" value="ECO:0007669"/>
    <property type="project" value="InterPro"/>
</dbReference>
<keyword evidence="7 10" id="KW-0862">Zinc</keyword>
<dbReference type="PANTHER" id="PTHR12272:SF11">
    <property type="entry name" value="PAN2-PAN3 DEADENYLATION COMPLEX SUBUNIT PAN3"/>
    <property type="match status" value="1"/>
</dbReference>
<feature type="compositionally biased region" description="Low complexity" evidence="11">
    <location>
        <begin position="187"/>
        <end position="198"/>
    </location>
</feature>
<dbReference type="AlphaFoldDB" id="A0A8C0X9E1"/>
<dbReference type="Pfam" id="PF18101">
    <property type="entry name" value="Pan3_CK"/>
    <property type="match status" value="1"/>
</dbReference>
<evidence type="ECO:0000256" key="3">
    <source>
        <dbReference type="ARBA" id="ARBA00022664"/>
    </source>
</evidence>
<evidence type="ECO:0000259" key="12">
    <source>
        <dbReference type="PROSITE" id="PS50103"/>
    </source>
</evidence>
<evidence type="ECO:0000313" key="13">
    <source>
        <dbReference type="Ensembl" id="ENSCCNP00000019884.1"/>
    </source>
</evidence>
<evidence type="ECO:0000256" key="4">
    <source>
        <dbReference type="ARBA" id="ARBA00022723"/>
    </source>
</evidence>
<protein>
    <recommendedName>
        <fullName evidence="12">C3H1-type domain-containing protein</fullName>
    </recommendedName>
</protein>
<evidence type="ECO:0000256" key="11">
    <source>
        <dbReference type="SAM" id="MobiDB-lite"/>
    </source>
</evidence>
<keyword evidence="6 10" id="KW-0863">Zinc-finger</keyword>
<comment type="subcellular location">
    <subcellularLocation>
        <location evidence="1">Cytoplasm</location>
    </subcellularLocation>
</comment>
<feature type="compositionally biased region" description="Gly residues" evidence="11">
    <location>
        <begin position="127"/>
        <end position="137"/>
    </location>
</feature>
<dbReference type="InterPro" id="IPR011009">
    <property type="entry name" value="Kinase-like_dom_sf"/>
</dbReference>
<dbReference type="InterPro" id="IPR030844">
    <property type="entry name" value="PAN3"/>
</dbReference>
<evidence type="ECO:0000256" key="1">
    <source>
        <dbReference type="ARBA" id="ARBA00004496"/>
    </source>
</evidence>
<dbReference type="GO" id="GO:0006397">
    <property type="term" value="P:mRNA processing"/>
    <property type="evidence" value="ECO:0007669"/>
    <property type="project" value="UniProtKB-KW"/>
</dbReference>
<evidence type="ECO:0000256" key="6">
    <source>
        <dbReference type="ARBA" id="ARBA00022771"/>
    </source>
</evidence>
<feature type="compositionally biased region" description="Low complexity" evidence="11">
    <location>
        <begin position="316"/>
        <end position="334"/>
    </location>
</feature>
<dbReference type="InterPro" id="IPR036855">
    <property type="entry name" value="Znf_CCCH_sf"/>
</dbReference>
<feature type="zinc finger region" description="C3H1-type" evidence="10">
    <location>
        <begin position="42"/>
        <end position="70"/>
    </location>
</feature>
<feature type="region of interest" description="Disordered" evidence="11">
    <location>
        <begin position="267"/>
        <end position="336"/>
    </location>
</feature>
<dbReference type="Gene3D" id="1.10.287.3700">
    <property type="match status" value="1"/>
</dbReference>
<organism evidence="13">
    <name type="scientific">Castor canadensis</name>
    <name type="common">American beaver</name>
    <dbReference type="NCBI Taxonomy" id="51338"/>
    <lineage>
        <taxon>Eukaryota</taxon>
        <taxon>Metazoa</taxon>
        <taxon>Chordata</taxon>
        <taxon>Craniata</taxon>
        <taxon>Vertebrata</taxon>
        <taxon>Euteleostomi</taxon>
        <taxon>Mammalia</taxon>
        <taxon>Eutheria</taxon>
        <taxon>Euarchontoglires</taxon>
        <taxon>Glires</taxon>
        <taxon>Rodentia</taxon>
        <taxon>Castorimorpha</taxon>
        <taxon>Castoridae</taxon>
        <taxon>Castor</taxon>
    </lineage>
</organism>
<keyword evidence="5" id="KW-0547">Nucleotide-binding</keyword>
<accession>A0A8C0X9E1</accession>
<keyword evidence="2" id="KW-0963">Cytoplasm</keyword>
<reference evidence="13" key="1">
    <citation type="submission" date="2023-09" db="UniProtKB">
        <authorList>
            <consortium name="Ensembl"/>
        </authorList>
    </citation>
    <scope>IDENTIFICATION</scope>
</reference>
<dbReference type="Gene3D" id="1.10.510.10">
    <property type="entry name" value="Transferase(Phosphotransferase) domain 1"/>
    <property type="match status" value="1"/>
</dbReference>
<evidence type="ECO:0000256" key="9">
    <source>
        <dbReference type="ARBA" id="ARBA00023054"/>
    </source>
</evidence>
<feature type="compositionally biased region" description="Polar residues" evidence="11">
    <location>
        <begin position="243"/>
        <end position="252"/>
    </location>
</feature>
<feature type="region of interest" description="Disordered" evidence="11">
    <location>
        <begin position="224"/>
        <end position="252"/>
    </location>
</feature>
<gene>
    <name evidence="13" type="primary">Pan3</name>
</gene>
<name>A0A8C0X9E1_CASCN</name>
<sequence length="739" mass="78567">MNSGGGLPPPSAAASSSSSSLAAAVAVVAPPGVGGVPGGAAGVKLKYCRYYAKDKTCFYGEECQFLHEDPAAGAAPGLGLHSNSVPLALAGAPVAGFPPGAVPGGGAGPPPGPKKPDLGAPGPAAATGGGSGGGGLDGPRLAIPVMDGGALTDTSLTDSYFSTSFIGVNGFGSPVETKYPLMQRMTNSSSSPSLLNDSAKPYAGHDPLTSPASSLFNDFGALNISQRRKTPNPTASEFIPKGGSTSRLSNVSQSNMSAFSQVFSHPSMGSPAAAGLAPGMSLSAGSSPLHSPKITPHTSPAPRRRSHTPNPASYMVPSSSSTPVNNPVSQNPSSGQVIQKETVGGTTYFYTDTTPAPLTGMVFPNYHIYPPTAPHVAYMQPKANAPSFFMADELRQELINRHLITMAQIDQADMPALVFAYDFHAGGETMMSRHFNDPNADAYFTKRKWGQHDGPLPRQHAGLLPESLIWAYIVQLSSALRTIHTAGLACRVMDPTKILITGKTRLRVNCVGVFDVLTFDNSQNNNPLALMAQYQQADLIALGKVVLALACNSLAGIQRENLQKAMELVTINYSSDLKNLILYLLTDQNRMRSVNDIMPMIGARFYTQLDAAQMRNDVIEEDLAKEVQNGRLFRLLAKLGTINERPEFQKDPTWSETGDRYLLKLFRDHLFHQVTEAGAPWIDLSHIISCLNKLDAGVPEKISLISRDEKSVLVVTYSDLKRCFENTFQELIAAANGQL</sequence>
<dbReference type="SUPFAM" id="SSF56112">
    <property type="entry name" value="Protein kinase-like (PK-like)"/>
    <property type="match status" value="1"/>
</dbReference>
<dbReference type="InterPro" id="IPR000571">
    <property type="entry name" value="Znf_CCCH"/>
</dbReference>
<evidence type="ECO:0000256" key="2">
    <source>
        <dbReference type="ARBA" id="ARBA00022490"/>
    </source>
</evidence>
<keyword evidence="9" id="KW-0175">Coiled coil</keyword>
<dbReference type="GO" id="GO:0000932">
    <property type="term" value="C:P-body"/>
    <property type="evidence" value="ECO:0007669"/>
    <property type="project" value="TreeGrafter"/>
</dbReference>
<dbReference type="GO" id="GO:0008270">
    <property type="term" value="F:zinc ion binding"/>
    <property type="evidence" value="ECO:0007669"/>
    <property type="project" value="UniProtKB-KW"/>
</dbReference>
<dbReference type="InterPro" id="IPR041332">
    <property type="entry name" value="Pan3_CK"/>
</dbReference>
<keyword evidence="3" id="KW-0507">mRNA processing</keyword>
<dbReference type="FunFam" id="1.10.510.10:FF:000644">
    <property type="entry name" value="Poly(A) specific ribonuclease subunit PAN3"/>
    <property type="match status" value="1"/>
</dbReference>
<evidence type="ECO:0000256" key="7">
    <source>
        <dbReference type="ARBA" id="ARBA00022833"/>
    </source>
</evidence>
<dbReference type="FunFam" id="1.20.5.5160:FF:000001">
    <property type="entry name" value="PAN2-PAN3 deadenylation complex subunit PAN3"/>
    <property type="match status" value="1"/>
</dbReference>
<proteinExistence type="predicted"/>
<dbReference type="Ensembl" id="ENSCCNT00000025730.1">
    <property type="protein sequence ID" value="ENSCCNP00000019884.1"/>
    <property type="gene ID" value="ENSCCNG00000019873.1"/>
</dbReference>
<evidence type="ECO:0000256" key="8">
    <source>
        <dbReference type="ARBA" id="ARBA00022840"/>
    </source>
</evidence>
<feature type="region of interest" description="Disordered" evidence="11">
    <location>
        <begin position="101"/>
        <end position="140"/>
    </location>
</feature>
<feature type="region of interest" description="Disordered" evidence="11">
    <location>
        <begin position="186"/>
        <end position="206"/>
    </location>
</feature>
<dbReference type="PROSITE" id="PS50103">
    <property type="entry name" value="ZF_C3H1"/>
    <property type="match status" value="1"/>
</dbReference>
<dbReference type="GO" id="GO:0031251">
    <property type="term" value="C:PAN complex"/>
    <property type="evidence" value="ECO:0007669"/>
    <property type="project" value="InterPro"/>
</dbReference>
<dbReference type="SUPFAM" id="SSF90229">
    <property type="entry name" value="CCCH zinc finger"/>
    <property type="match status" value="1"/>
</dbReference>
<dbReference type="GO" id="GO:0008143">
    <property type="term" value="F:poly(A) binding"/>
    <property type="evidence" value="ECO:0007669"/>
    <property type="project" value="TreeGrafter"/>
</dbReference>
<feature type="domain" description="C3H1-type" evidence="12">
    <location>
        <begin position="42"/>
        <end position="70"/>
    </location>
</feature>
<dbReference type="FunFam" id="1.10.287.3700:FF:000001">
    <property type="entry name" value="PAN2-PAN3 deadenylation complex subunit PAN3"/>
    <property type="match status" value="1"/>
</dbReference>
<evidence type="ECO:0000256" key="5">
    <source>
        <dbReference type="ARBA" id="ARBA00022741"/>
    </source>
</evidence>
<dbReference type="Gene3D" id="1.20.5.5160">
    <property type="match status" value="1"/>
</dbReference>